<dbReference type="OrthoDB" id="443981at2759"/>
<evidence type="ECO:0000256" key="1">
    <source>
        <dbReference type="SAM" id="MobiDB-lite"/>
    </source>
</evidence>
<accession>A0A8H3IDF9</accession>
<dbReference type="AlphaFoldDB" id="A0A8H3IDF9"/>
<keyword evidence="4" id="KW-1185">Reference proteome</keyword>
<evidence type="ECO:0000313" key="3">
    <source>
        <dbReference type="EMBL" id="CAF9909579.1"/>
    </source>
</evidence>
<dbReference type="PANTHER" id="PTHR15629">
    <property type="entry name" value="SH3YL1 PROTEIN"/>
    <property type="match status" value="1"/>
</dbReference>
<gene>
    <name evidence="3" type="ORF">HETSPECPRED_009465</name>
</gene>
<dbReference type="GO" id="GO:0035091">
    <property type="term" value="F:phosphatidylinositol binding"/>
    <property type="evidence" value="ECO:0007669"/>
    <property type="project" value="TreeGrafter"/>
</dbReference>
<organism evidence="3 4">
    <name type="scientific">Heterodermia speciosa</name>
    <dbReference type="NCBI Taxonomy" id="116794"/>
    <lineage>
        <taxon>Eukaryota</taxon>
        <taxon>Fungi</taxon>
        <taxon>Dikarya</taxon>
        <taxon>Ascomycota</taxon>
        <taxon>Pezizomycotina</taxon>
        <taxon>Lecanoromycetes</taxon>
        <taxon>OSLEUM clade</taxon>
        <taxon>Lecanoromycetidae</taxon>
        <taxon>Caliciales</taxon>
        <taxon>Physciaceae</taxon>
        <taxon>Heterodermia</taxon>
    </lineage>
</organism>
<reference evidence="3" key="1">
    <citation type="submission" date="2021-03" db="EMBL/GenBank/DDBJ databases">
        <authorList>
            <person name="Tagirdzhanova G."/>
        </authorList>
    </citation>
    <scope>NUCLEOTIDE SEQUENCE</scope>
</reference>
<feature type="compositionally biased region" description="Polar residues" evidence="1">
    <location>
        <begin position="497"/>
        <end position="516"/>
    </location>
</feature>
<sequence>MPISLPSLPSWSTTKTTSKQGFDKVYGIVDKLGAPINKITNKIGSEAFWPTTLDKESDKAARILRSFCKDGFYVQDQDGAASPADGPKGKAKVIKKIPTEVIRKAKGLAIFTTMRTGLWVSGAGGSGILVARTSTGDWSPPSGILLHTAGLGFLVGVDIYDCVVVINTDKALEAFTKIRCTLGGEVSAVAGPVGVGGVLETEIHKRQAPVWNYLKSRGFYAGVQIDGTVIIERGDENERFYGERISVADILAGKARHPPYEVRTLMATIKAAQGDPVEESALPAAEPTPGDMDIEKPQLASGFGLPAEDDPDPFGVKALEEEGLQIKEAGTRRRPSMEVFEYKPSATSPIYGTFRRHSVDSARRNSKRSSIRSVASIDRGTQTNDIELSPTHDRYMDSRNTSPTVDTPEDITEDIDGERDQQIPQGDFADAVDAVPEVAAPVITKARLVTIPKRTPPTLPPRNPHRNSPLPTNAEASEGLRGSQHPGDEADVPTPSPSQDPNTLAHTATGVSQNSLEDPLQKKPDSARLSPRPLENHNHTSPDHDRLSSSMDGFDAVSMSGSDYSREVPITMKDKDDDDFVEKTNGKMYEKAANASEEFLSVPSTPLDAVAPGSAFQGGISAQKSTL</sequence>
<dbReference type="InterPro" id="IPR051702">
    <property type="entry name" value="SH3_domain_YSC84-like"/>
</dbReference>
<dbReference type="PANTHER" id="PTHR15629:SF8">
    <property type="entry name" value="DUF500 DOMAIN PROTEIN (AFU_ORTHOLOGUE AFUA_5G07310)"/>
    <property type="match status" value="1"/>
</dbReference>
<dbReference type="Proteomes" id="UP000664521">
    <property type="component" value="Unassembled WGS sequence"/>
</dbReference>
<feature type="compositionally biased region" description="Basic and acidic residues" evidence="1">
    <location>
        <begin position="534"/>
        <end position="547"/>
    </location>
</feature>
<dbReference type="EMBL" id="CAJPDS010000008">
    <property type="protein sequence ID" value="CAF9909579.1"/>
    <property type="molecule type" value="Genomic_DNA"/>
</dbReference>
<dbReference type="InterPro" id="IPR007461">
    <property type="entry name" value="Ysc84_actin-binding"/>
</dbReference>
<name>A0A8H3IDF9_9LECA</name>
<evidence type="ECO:0000259" key="2">
    <source>
        <dbReference type="Pfam" id="PF04366"/>
    </source>
</evidence>
<dbReference type="Pfam" id="PF04366">
    <property type="entry name" value="Ysc84"/>
    <property type="match status" value="1"/>
</dbReference>
<comment type="caution">
    <text evidence="3">The sequence shown here is derived from an EMBL/GenBank/DDBJ whole genome shotgun (WGS) entry which is preliminary data.</text>
</comment>
<evidence type="ECO:0000313" key="4">
    <source>
        <dbReference type="Proteomes" id="UP000664521"/>
    </source>
</evidence>
<feature type="region of interest" description="Disordered" evidence="1">
    <location>
        <begin position="378"/>
        <end position="412"/>
    </location>
</feature>
<proteinExistence type="predicted"/>
<feature type="domain" description="Ysc84 actin-binding" evidence="2">
    <location>
        <begin position="147"/>
        <end position="272"/>
    </location>
</feature>
<dbReference type="CDD" id="cd11524">
    <property type="entry name" value="SYLF"/>
    <property type="match status" value="1"/>
</dbReference>
<feature type="region of interest" description="Disordered" evidence="1">
    <location>
        <begin position="449"/>
        <end position="579"/>
    </location>
</feature>
<protein>
    <recommendedName>
        <fullName evidence="2">Ysc84 actin-binding domain-containing protein</fullName>
    </recommendedName>
</protein>